<dbReference type="Proteomes" id="UP001163105">
    <property type="component" value="Unassembled WGS sequence"/>
</dbReference>
<dbReference type="EMBL" id="JAQHRD010000001">
    <property type="protein sequence ID" value="KAJ6445264.1"/>
    <property type="molecule type" value="Genomic_DNA"/>
</dbReference>
<sequence>MVCPPGPFGYCVPSSVPPSDPSRKFSKFADCTVKSWNGVPLEQPVCDKGDEGDEGDEGRVGDEGDEDIKVGGALEEA</sequence>
<gene>
    <name evidence="2" type="ORF">O9K51_00023</name>
</gene>
<proteinExistence type="predicted"/>
<feature type="region of interest" description="Disordered" evidence="1">
    <location>
        <begin position="40"/>
        <end position="77"/>
    </location>
</feature>
<reference evidence="2" key="1">
    <citation type="submission" date="2023-01" db="EMBL/GenBank/DDBJ databases">
        <title>The growth and conidiation of Purpureocillium lavendulum are regulated by nitrogen source and histone H3K14 acetylation.</title>
        <authorList>
            <person name="Tang P."/>
            <person name="Han J."/>
            <person name="Zhang C."/>
            <person name="Tang P."/>
            <person name="Qi F."/>
            <person name="Zhang K."/>
            <person name="Liang L."/>
        </authorList>
    </citation>
    <scope>NUCLEOTIDE SEQUENCE</scope>
    <source>
        <strain evidence="2">YMF1.00683</strain>
    </source>
</reference>
<evidence type="ECO:0000313" key="2">
    <source>
        <dbReference type="EMBL" id="KAJ6445264.1"/>
    </source>
</evidence>
<protein>
    <submittedName>
        <fullName evidence="2">Uncharacterized protein</fullName>
    </submittedName>
</protein>
<accession>A0AB34G2A2</accession>
<organism evidence="2 3">
    <name type="scientific">Purpureocillium lavendulum</name>
    <dbReference type="NCBI Taxonomy" id="1247861"/>
    <lineage>
        <taxon>Eukaryota</taxon>
        <taxon>Fungi</taxon>
        <taxon>Dikarya</taxon>
        <taxon>Ascomycota</taxon>
        <taxon>Pezizomycotina</taxon>
        <taxon>Sordariomycetes</taxon>
        <taxon>Hypocreomycetidae</taxon>
        <taxon>Hypocreales</taxon>
        <taxon>Ophiocordycipitaceae</taxon>
        <taxon>Purpureocillium</taxon>
    </lineage>
</organism>
<evidence type="ECO:0000313" key="3">
    <source>
        <dbReference type="Proteomes" id="UP001163105"/>
    </source>
</evidence>
<comment type="caution">
    <text evidence="2">The sequence shown here is derived from an EMBL/GenBank/DDBJ whole genome shotgun (WGS) entry which is preliminary data.</text>
</comment>
<name>A0AB34G2A2_9HYPO</name>
<dbReference type="AlphaFoldDB" id="A0AB34G2A2"/>
<evidence type="ECO:0000256" key="1">
    <source>
        <dbReference type="SAM" id="MobiDB-lite"/>
    </source>
</evidence>
<keyword evidence="3" id="KW-1185">Reference proteome</keyword>